<dbReference type="RefSeq" id="WP_379960783.1">
    <property type="nucleotide sequence ID" value="NZ_JAUYVI010000008.1"/>
</dbReference>
<gene>
    <name evidence="8" type="ORF">Q8A70_24775</name>
</gene>
<protein>
    <submittedName>
        <fullName evidence="8">GtrA family protein</fullName>
    </submittedName>
</protein>
<evidence type="ECO:0000256" key="4">
    <source>
        <dbReference type="ARBA" id="ARBA00022989"/>
    </source>
</evidence>
<dbReference type="EMBL" id="JAUYVI010000008">
    <property type="protein sequence ID" value="MDQ7250925.1"/>
    <property type="molecule type" value="Genomic_DNA"/>
</dbReference>
<accession>A0ABU0YT88</accession>
<dbReference type="Pfam" id="PF04138">
    <property type="entry name" value="GtrA_DPMS_TM"/>
    <property type="match status" value="1"/>
</dbReference>
<dbReference type="InterPro" id="IPR007267">
    <property type="entry name" value="GtrA_DPMS_TM"/>
</dbReference>
<comment type="similarity">
    <text evidence="2">Belongs to the GtrA family.</text>
</comment>
<comment type="caution">
    <text evidence="8">The sequence shown here is derived from an EMBL/GenBank/DDBJ whole genome shotgun (WGS) entry which is preliminary data.</text>
</comment>
<evidence type="ECO:0000313" key="8">
    <source>
        <dbReference type="EMBL" id="MDQ7250925.1"/>
    </source>
</evidence>
<organism evidence="8 9">
    <name type="scientific">Dongia sedimenti</name>
    <dbReference type="NCBI Taxonomy" id="3064282"/>
    <lineage>
        <taxon>Bacteria</taxon>
        <taxon>Pseudomonadati</taxon>
        <taxon>Pseudomonadota</taxon>
        <taxon>Alphaproteobacteria</taxon>
        <taxon>Rhodospirillales</taxon>
        <taxon>Dongiaceae</taxon>
        <taxon>Dongia</taxon>
    </lineage>
</organism>
<feature type="domain" description="GtrA/DPMS transmembrane" evidence="7">
    <location>
        <begin position="21"/>
        <end position="140"/>
    </location>
</feature>
<dbReference type="PANTHER" id="PTHR38459">
    <property type="entry name" value="PROPHAGE BACTOPRENOL-LINKED GLUCOSE TRANSLOCASE HOMOLOG"/>
    <property type="match status" value="1"/>
</dbReference>
<feature type="transmembrane region" description="Helical" evidence="6">
    <location>
        <begin position="20"/>
        <end position="39"/>
    </location>
</feature>
<sequence>MRELAGRVVGTAKARLEPILFVAVGGFAALVNVLARIALSRAMSYELAVVGAYLIGMTTAFALSKAFVFSASGRSTAVEYVRFGLVNVLAIVQVYAVSVLLVRAVFPWVGFDWHPETTAHIVGVVVPVFTSYLGHKHFTFAAGRR</sequence>
<evidence type="ECO:0000313" key="9">
    <source>
        <dbReference type="Proteomes" id="UP001230156"/>
    </source>
</evidence>
<feature type="transmembrane region" description="Helical" evidence="6">
    <location>
        <begin position="118"/>
        <end position="135"/>
    </location>
</feature>
<evidence type="ECO:0000256" key="2">
    <source>
        <dbReference type="ARBA" id="ARBA00009399"/>
    </source>
</evidence>
<evidence type="ECO:0000256" key="6">
    <source>
        <dbReference type="SAM" id="Phobius"/>
    </source>
</evidence>
<evidence type="ECO:0000259" key="7">
    <source>
        <dbReference type="Pfam" id="PF04138"/>
    </source>
</evidence>
<keyword evidence="5 6" id="KW-0472">Membrane</keyword>
<evidence type="ECO:0000256" key="3">
    <source>
        <dbReference type="ARBA" id="ARBA00022692"/>
    </source>
</evidence>
<feature type="transmembrane region" description="Helical" evidence="6">
    <location>
        <begin position="45"/>
        <end position="68"/>
    </location>
</feature>
<keyword evidence="9" id="KW-1185">Reference proteome</keyword>
<name>A0ABU0YT88_9PROT</name>
<feature type="transmembrane region" description="Helical" evidence="6">
    <location>
        <begin position="80"/>
        <end position="106"/>
    </location>
</feature>
<reference evidence="9" key="1">
    <citation type="submission" date="2023-08" db="EMBL/GenBank/DDBJ databases">
        <title>Rhodospirillaceae gen. nov., a novel taxon isolated from the Yangtze River Yuezi River estuary sludge.</title>
        <authorList>
            <person name="Ruan L."/>
        </authorList>
    </citation>
    <scope>NUCLEOTIDE SEQUENCE [LARGE SCALE GENOMIC DNA]</scope>
    <source>
        <strain evidence="9">R-7</strain>
    </source>
</reference>
<keyword evidence="4 6" id="KW-1133">Transmembrane helix</keyword>
<comment type="subcellular location">
    <subcellularLocation>
        <location evidence="1">Membrane</location>
        <topology evidence="1">Multi-pass membrane protein</topology>
    </subcellularLocation>
</comment>
<keyword evidence="3 6" id="KW-0812">Transmembrane</keyword>
<evidence type="ECO:0000256" key="1">
    <source>
        <dbReference type="ARBA" id="ARBA00004141"/>
    </source>
</evidence>
<evidence type="ECO:0000256" key="5">
    <source>
        <dbReference type="ARBA" id="ARBA00023136"/>
    </source>
</evidence>
<proteinExistence type="inferred from homology"/>
<dbReference type="InterPro" id="IPR051401">
    <property type="entry name" value="GtrA_CellWall_Glycosyl"/>
</dbReference>
<dbReference type="Proteomes" id="UP001230156">
    <property type="component" value="Unassembled WGS sequence"/>
</dbReference>
<dbReference type="PANTHER" id="PTHR38459:SF1">
    <property type="entry name" value="PROPHAGE BACTOPRENOL-LINKED GLUCOSE TRANSLOCASE HOMOLOG"/>
    <property type="match status" value="1"/>
</dbReference>